<gene>
    <name evidence="2" type="ORF">CCACVL1_07418</name>
</gene>
<sequence>MYGNWKAGAGGKVSQASRIPPSPVTNPVDLKKCIELEELVKFTPQSHVNGTLEWDIGLSEEFCPSLINHQSSEPIFPSAWYCNFTVEVEHSIIANFATS</sequence>
<dbReference type="Gramene" id="OMO90292">
    <property type="protein sequence ID" value="OMO90292"/>
    <property type="gene ID" value="CCACVL1_07418"/>
</dbReference>
<name>A0A1R3J650_COCAP</name>
<evidence type="ECO:0000313" key="2">
    <source>
        <dbReference type="EMBL" id="OMO90292.1"/>
    </source>
</evidence>
<feature type="region of interest" description="Disordered" evidence="1">
    <location>
        <begin position="1"/>
        <end position="20"/>
    </location>
</feature>
<evidence type="ECO:0000256" key="1">
    <source>
        <dbReference type="SAM" id="MobiDB-lite"/>
    </source>
</evidence>
<dbReference type="EMBL" id="AWWV01008477">
    <property type="protein sequence ID" value="OMO90292.1"/>
    <property type="molecule type" value="Genomic_DNA"/>
</dbReference>
<dbReference type="OrthoDB" id="112749at2759"/>
<evidence type="ECO:0000313" key="3">
    <source>
        <dbReference type="Proteomes" id="UP000188268"/>
    </source>
</evidence>
<dbReference type="AlphaFoldDB" id="A0A1R3J650"/>
<reference evidence="2 3" key="1">
    <citation type="submission" date="2013-09" db="EMBL/GenBank/DDBJ databases">
        <title>Corchorus capsularis genome sequencing.</title>
        <authorList>
            <person name="Alam M."/>
            <person name="Haque M.S."/>
            <person name="Islam M.S."/>
            <person name="Emdad E.M."/>
            <person name="Islam M.M."/>
            <person name="Ahmed B."/>
            <person name="Halim A."/>
            <person name="Hossen Q.M.M."/>
            <person name="Hossain M.Z."/>
            <person name="Ahmed R."/>
            <person name="Khan M.M."/>
            <person name="Islam R."/>
            <person name="Rashid M.M."/>
            <person name="Khan S.A."/>
            <person name="Rahman M.S."/>
            <person name="Alam M."/>
        </authorList>
    </citation>
    <scope>NUCLEOTIDE SEQUENCE [LARGE SCALE GENOMIC DNA]</scope>
    <source>
        <strain evidence="3">cv. CVL-1</strain>
        <tissue evidence="2">Whole seedling</tissue>
    </source>
</reference>
<accession>A0A1R3J650</accession>
<organism evidence="2 3">
    <name type="scientific">Corchorus capsularis</name>
    <name type="common">Jute</name>
    <dbReference type="NCBI Taxonomy" id="210143"/>
    <lineage>
        <taxon>Eukaryota</taxon>
        <taxon>Viridiplantae</taxon>
        <taxon>Streptophyta</taxon>
        <taxon>Embryophyta</taxon>
        <taxon>Tracheophyta</taxon>
        <taxon>Spermatophyta</taxon>
        <taxon>Magnoliopsida</taxon>
        <taxon>eudicotyledons</taxon>
        <taxon>Gunneridae</taxon>
        <taxon>Pentapetalae</taxon>
        <taxon>rosids</taxon>
        <taxon>malvids</taxon>
        <taxon>Malvales</taxon>
        <taxon>Malvaceae</taxon>
        <taxon>Grewioideae</taxon>
        <taxon>Apeibeae</taxon>
        <taxon>Corchorus</taxon>
    </lineage>
</organism>
<comment type="caution">
    <text evidence="2">The sequence shown here is derived from an EMBL/GenBank/DDBJ whole genome shotgun (WGS) entry which is preliminary data.</text>
</comment>
<dbReference type="Proteomes" id="UP000188268">
    <property type="component" value="Unassembled WGS sequence"/>
</dbReference>
<proteinExistence type="predicted"/>
<keyword evidence="3" id="KW-1185">Reference proteome</keyword>
<protein>
    <submittedName>
        <fullName evidence="2">Uncharacterized protein</fullName>
    </submittedName>
</protein>